<feature type="compositionally biased region" description="Basic residues" evidence="1">
    <location>
        <begin position="152"/>
        <end position="165"/>
    </location>
</feature>
<feature type="compositionally biased region" description="Low complexity" evidence="1">
    <location>
        <begin position="46"/>
        <end position="67"/>
    </location>
</feature>
<evidence type="ECO:0000313" key="2">
    <source>
        <dbReference type="EMBL" id="EDS36521.1"/>
    </source>
</evidence>
<dbReference type="OrthoDB" id="1658288at2759"/>
<gene>
    <name evidence="3" type="primary">6044627</name>
    <name evidence="2" type="ORF">CpipJ_CPIJ011330</name>
</gene>
<dbReference type="VEuPathDB" id="VectorBase:CPIJ011330"/>
<dbReference type="InParanoid" id="B0WXJ1"/>
<feature type="region of interest" description="Disordered" evidence="1">
    <location>
        <begin position="120"/>
        <end position="191"/>
    </location>
</feature>
<dbReference type="VEuPathDB" id="VectorBase:CQUJHB012191"/>
<feature type="compositionally biased region" description="Low complexity" evidence="1">
    <location>
        <begin position="131"/>
        <end position="151"/>
    </location>
</feature>
<keyword evidence="4" id="KW-1185">Reference proteome</keyword>
<protein>
    <submittedName>
        <fullName evidence="2 3">Uncharacterized protein</fullName>
    </submittedName>
</protein>
<dbReference type="KEGG" id="cqu:CpipJ_CPIJ011330"/>
<dbReference type="Proteomes" id="UP000002320">
    <property type="component" value="Unassembled WGS sequence"/>
</dbReference>
<organism>
    <name type="scientific">Culex quinquefasciatus</name>
    <name type="common">Southern house mosquito</name>
    <name type="synonym">Culex pungens</name>
    <dbReference type="NCBI Taxonomy" id="7176"/>
    <lineage>
        <taxon>Eukaryota</taxon>
        <taxon>Metazoa</taxon>
        <taxon>Ecdysozoa</taxon>
        <taxon>Arthropoda</taxon>
        <taxon>Hexapoda</taxon>
        <taxon>Insecta</taxon>
        <taxon>Pterygota</taxon>
        <taxon>Neoptera</taxon>
        <taxon>Endopterygota</taxon>
        <taxon>Diptera</taxon>
        <taxon>Nematocera</taxon>
        <taxon>Culicoidea</taxon>
        <taxon>Culicidae</taxon>
        <taxon>Culicinae</taxon>
        <taxon>Culicini</taxon>
        <taxon>Culex</taxon>
        <taxon>Culex</taxon>
    </lineage>
</organism>
<dbReference type="EMBL" id="DS232167">
    <property type="protein sequence ID" value="EDS36521.1"/>
    <property type="molecule type" value="Genomic_DNA"/>
</dbReference>
<dbReference type="EnsemblMetazoa" id="CPIJ011330-RA">
    <property type="protein sequence ID" value="CPIJ011330-PA"/>
    <property type="gene ID" value="CPIJ011330"/>
</dbReference>
<feature type="region of interest" description="Disordered" evidence="1">
    <location>
        <begin position="45"/>
        <end position="79"/>
    </location>
</feature>
<dbReference type="AlphaFoldDB" id="B0WXJ1"/>
<dbReference type="OMA" id="ILRAPHC"/>
<evidence type="ECO:0000256" key="1">
    <source>
        <dbReference type="SAM" id="MobiDB-lite"/>
    </source>
</evidence>
<sequence>MVKYVQAIWQFIVRLSSGGIPIQTDIYLRDWSIKHELRNRAMIYDTGSSSSSSSTAGGSSVGSSAGSPKDGNAPVASSGKDCISCTNTVDSSLASQTTGVEPDISIRILRSPHCNRSEHLPGSLKACKIVPKPSQASTPTSKSKSTKSSSSGKHKKWPKTRHKTKGPPEGQLGPNSEGLAPLLVSNLLDKL</sequence>
<reference evidence="2" key="1">
    <citation type="submission" date="2007-03" db="EMBL/GenBank/DDBJ databases">
        <title>Annotation of Culex pipiens quinquefasciatus.</title>
        <authorList>
            <consortium name="The Broad Institute Genome Sequencing Platform"/>
            <person name="Atkinson P.W."/>
            <person name="Hemingway J."/>
            <person name="Christensen B.M."/>
            <person name="Higgs S."/>
            <person name="Kodira C."/>
            <person name="Hannick L."/>
            <person name="Megy K."/>
            <person name="O'Leary S."/>
            <person name="Pearson M."/>
            <person name="Haas B.J."/>
            <person name="Mauceli E."/>
            <person name="Wortman J.R."/>
            <person name="Lee N.H."/>
            <person name="Guigo R."/>
            <person name="Stanke M."/>
            <person name="Alvarado L."/>
            <person name="Amedeo P."/>
            <person name="Antoine C.H."/>
            <person name="Arensburger P."/>
            <person name="Bidwell S.L."/>
            <person name="Crawford M."/>
            <person name="Camaro F."/>
            <person name="Devon K."/>
            <person name="Engels R."/>
            <person name="Hammond M."/>
            <person name="Howarth C."/>
            <person name="Koehrsen M."/>
            <person name="Lawson D."/>
            <person name="Montgomery P."/>
            <person name="Nene V."/>
            <person name="Nusbaum C."/>
            <person name="Puiu D."/>
            <person name="Romero-Severson J."/>
            <person name="Severson D.W."/>
            <person name="Shumway M."/>
            <person name="Sisk P."/>
            <person name="Stolte C."/>
            <person name="Zeng Q."/>
            <person name="Eisenstadt E."/>
            <person name="Fraser-Liggett C."/>
            <person name="Strausberg R."/>
            <person name="Galagan J."/>
            <person name="Birren B."/>
            <person name="Collins F.H."/>
        </authorList>
    </citation>
    <scope>NUCLEOTIDE SEQUENCE [LARGE SCALE GENOMIC DNA]</scope>
    <source>
        <strain evidence="2">JHB</strain>
    </source>
</reference>
<name>B0WXJ1_CULQU</name>
<dbReference type="eggNOG" id="ENOG502TBXI">
    <property type="taxonomic scope" value="Eukaryota"/>
</dbReference>
<evidence type="ECO:0000313" key="4">
    <source>
        <dbReference type="Proteomes" id="UP000002320"/>
    </source>
</evidence>
<dbReference type="STRING" id="7176.B0WXJ1"/>
<proteinExistence type="predicted"/>
<reference evidence="3" key="2">
    <citation type="submission" date="2020-05" db="UniProtKB">
        <authorList>
            <consortium name="EnsemblMetazoa"/>
        </authorList>
    </citation>
    <scope>IDENTIFICATION</scope>
    <source>
        <strain evidence="3">JHB</strain>
    </source>
</reference>
<dbReference type="HOGENOM" id="CLU_1422775_0_0_1"/>
<evidence type="ECO:0000313" key="3">
    <source>
        <dbReference type="EnsemblMetazoa" id="CPIJ011330-PA"/>
    </source>
</evidence>
<accession>B0WXJ1</accession>